<evidence type="ECO:0000313" key="5">
    <source>
        <dbReference type="Proteomes" id="UP000032352"/>
    </source>
</evidence>
<dbReference type="InterPro" id="IPR000644">
    <property type="entry name" value="CBS_dom"/>
</dbReference>
<dbReference type="PANTHER" id="PTHR48108">
    <property type="entry name" value="CBS DOMAIN-CONTAINING PROTEIN CBSX2, CHLOROPLASTIC"/>
    <property type="match status" value="1"/>
</dbReference>
<accession>A0AAE9Z2I2</accession>
<dbReference type="InterPro" id="IPR018821">
    <property type="entry name" value="DUF294_put_nucleoTrafse_sb-bd"/>
</dbReference>
<dbReference type="PANTHER" id="PTHR48108:SF26">
    <property type="entry name" value="CBS DOMAIN-CONTAINING PROTEIN DDB_G0289609"/>
    <property type="match status" value="1"/>
</dbReference>
<dbReference type="SUPFAM" id="SSF54631">
    <property type="entry name" value="CBS-domain pair"/>
    <property type="match status" value="1"/>
</dbReference>
<dbReference type="InterPro" id="IPR014710">
    <property type="entry name" value="RmlC-like_jellyroll"/>
</dbReference>
<evidence type="ECO:0000313" key="4">
    <source>
        <dbReference type="EMBL" id="WDE04850.1"/>
    </source>
</evidence>
<reference evidence="4 5" key="1">
    <citation type="journal article" date="2015" name="Genome Announc.">
        <title>Draft Genome Sequences of Marine Isolates of Thalassomonas viridans and Thalassomonas actiniarum.</title>
        <authorList>
            <person name="Olonade I."/>
            <person name="van Zyl L.J."/>
            <person name="Trindade M."/>
        </authorList>
    </citation>
    <scope>NUCLEOTIDE SEQUENCE [LARGE SCALE GENOMIC DNA]</scope>
    <source>
        <strain evidence="4 5">XOM25</strain>
    </source>
</reference>
<dbReference type="CDD" id="cd05401">
    <property type="entry name" value="NT_GlnE_GlnD_like"/>
    <property type="match status" value="1"/>
</dbReference>
<dbReference type="Gene3D" id="3.10.580.10">
    <property type="entry name" value="CBS-domain"/>
    <property type="match status" value="1"/>
</dbReference>
<evidence type="ECO:0000259" key="3">
    <source>
        <dbReference type="PROSITE" id="PS51371"/>
    </source>
</evidence>
<dbReference type="Proteomes" id="UP000032352">
    <property type="component" value="Chromosome"/>
</dbReference>
<dbReference type="SUPFAM" id="SSF51206">
    <property type="entry name" value="cAMP-binding domain-like"/>
    <property type="match status" value="1"/>
</dbReference>
<dbReference type="RefSeq" id="WP_274038442.1">
    <property type="nucleotide sequence ID" value="NZ_CP059733.1"/>
</dbReference>
<keyword evidence="2" id="KW-0129">CBS domain</keyword>
<name>A0AAE9Z2I2_9GAMM</name>
<keyword evidence="5" id="KW-1185">Reference proteome</keyword>
<dbReference type="Pfam" id="PF10335">
    <property type="entry name" value="DUF294_C"/>
    <property type="match status" value="1"/>
</dbReference>
<proteinExistence type="predicted"/>
<feature type="domain" description="CBS" evidence="3">
    <location>
        <begin position="151"/>
        <end position="217"/>
    </location>
</feature>
<gene>
    <name evidence="4" type="ORF">SG34_026655</name>
</gene>
<dbReference type="InterPro" id="IPR018490">
    <property type="entry name" value="cNMP-bd_dom_sf"/>
</dbReference>
<reference evidence="4 5" key="2">
    <citation type="journal article" date="2022" name="Mar. Drugs">
        <title>Bioassay-Guided Fractionation Leads to the Detection of Cholic Acid Generated by the Rare Thalassomonas sp.</title>
        <authorList>
            <person name="Pheiffer F."/>
            <person name="Schneider Y.K."/>
            <person name="Hansen E.H."/>
            <person name="Andersen J.H."/>
            <person name="Isaksson J."/>
            <person name="Busche T."/>
            <person name="R C."/>
            <person name="Kalinowski J."/>
            <person name="Zyl L.V."/>
            <person name="Trindade M."/>
        </authorList>
    </citation>
    <scope>NUCLEOTIDE SEQUENCE [LARGE SCALE GENOMIC DNA]</scope>
    <source>
        <strain evidence="4 5">XOM25</strain>
    </source>
</reference>
<dbReference type="PROSITE" id="PS51371">
    <property type="entry name" value="CBS"/>
    <property type="match status" value="2"/>
</dbReference>
<dbReference type="InterPro" id="IPR046342">
    <property type="entry name" value="CBS_dom_sf"/>
</dbReference>
<dbReference type="AlphaFoldDB" id="A0AAE9Z2I2"/>
<dbReference type="GO" id="GO:0008773">
    <property type="term" value="F:[protein-PII] uridylyltransferase activity"/>
    <property type="evidence" value="ECO:0007669"/>
    <property type="project" value="InterPro"/>
</dbReference>
<dbReference type="SMART" id="SM00116">
    <property type="entry name" value="CBS"/>
    <property type="match status" value="2"/>
</dbReference>
<sequence length="614" mass="68173">MDAELTEIRDFINAIPPFDKLAVQAVSKLAEHIHIGYIRKNSPLPPKNITEPRLYIVRKGALSYLDEQEELLGKFGEGDICTVFCLPDDKVKIAVRTDEDTLLYSISWPLVFDLLGAFPEVQAYFNTSAAERLQHQVSKINDEAVVNATLMNTNIGDFYRAPAVTIAADASIREAAIKMNDCNLSSLLVTEKGEMTGIVTDKDIRQRCVAEGLAYDRVVSDIMTRQPISIEAGNNAFDALVLMTTKQIHHLPVTQNGRLAGMITVTDLIRQEGQNAVHITGAIHKASTIKELVEISKLVPELQRHMVKTGTTAAHVGKSISAITAAFTVRLIEMAEKLSGPAPVPYVWVAAGSQARQEQCGNSDQDNALIISNECKPEHDYWFHDLATFVCDGLAACGYAYCPGNVMTTNPKWRQSQKIWGQYFENWVNKPDPKALMHCSIFFDLAPVYGDMSLLADLRRTMLEQTRGNTLFLAHLTKNALQLRPPLGFFRDFVLEKNGENKNTLDLKHKGIAPIVDLARIYALAEGVSAVNTLERLRQVGGSASLTRASSENLIDAVEFMGMLRIEHQVKQLSQGKVADNHLPPKQISRLEREHLKDAFKVVKALQDVRQAAY</sequence>
<protein>
    <submittedName>
        <fullName evidence="4">Cyclic nucleotide-binding/CBS domain-containing protein</fullName>
    </submittedName>
</protein>
<dbReference type="Pfam" id="PF00571">
    <property type="entry name" value="CBS"/>
    <property type="match status" value="2"/>
</dbReference>
<feature type="domain" description="CBS" evidence="3">
    <location>
        <begin position="223"/>
        <end position="280"/>
    </location>
</feature>
<dbReference type="InterPro" id="IPR005105">
    <property type="entry name" value="GlnD_Uridyltrans_N"/>
</dbReference>
<evidence type="ECO:0000256" key="2">
    <source>
        <dbReference type="PROSITE-ProRule" id="PRU00703"/>
    </source>
</evidence>
<evidence type="ECO:0000256" key="1">
    <source>
        <dbReference type="ARBA" id="ARBA00022737"/>
    </source>
</evidence>
<dbReference type="Pfam" id="PF03445">
    <property type="entry name" value="DUF294"/>
    <property type="match status" value="1"/>
</dbReference>
<organism evidence="4 5">
    <name type="scientific">Thalassomonas viridans</name>
    <dbReference type="NCBI Taxonomy" id="137584"/>
    <lineage>
        <taxon>Bacteria</taxon>
        <taxon>Pseudomonadati</taxon>
        <taxon>Pseudomonadota</taxon>
        <taxon>Gammaproteobacteria</taxon>
        <taxon>Alteromonadales</taxon>
        <taxon>Colwelliaceae</taxon>
        <taxon>Thalassomonas</taxon>
    </lineage>
</organism>
<dbReference type="CDD" id="cd04587">
    <property type="entry name" value="CBS_pair_CAP-ED_NT_Pol-beta-like_DUF294_assoc"/>
    <property type="match status" value="1"/>
</dbReference>
<dbReference type="InterPro" id="IPR051462">
    <property type="entry name" value="CBS_domain-containing"/>
</dbReference>
<dbReference type="Gene3D" id="2.60.120.10">
    <property type="entry name" value="Jelly Rolls"/>
    <property type="match status" value="1"/>
</dbReference>
<keyword evidence="1" id="KW-0677">Repeat</keyword>
<dbReference type="EMBL" id="CP059733">
    <property type="protein sequence ID" value="WDE04850.1"/>
    <property type="molecule type" value="Genomic_DNA"/>
</dbReference>
<dbReference type="KEGG" id="tvd:SG34_026655"/>